<name>G3IPY0_CRIGR</name>
<dbReference type="EMBL" id="JH018601">
    <property type="protein sequence ID" value="EGV91291.1"/>
    <property type="molecule type" value="Genomic_DNA"/>
</dbReference>
<dbReference type="InParanoid" id="G3IPY0"/>
<evidence type="ECO:0000313" key="2">
    <source>
        <dbReference type="Proteomes" id="UP000001075"/>
    </source>
</evidence>
<protein>
    <submittedName>
        <fullName evidence="1">Uncharacterized protein</fullName>
    </submittedName>
</protein>
<reference evidence="2" key="1">
    <citation type="journal article" date="2011" name="Nat. Biotechnol.">
        <title>The genomic sequence of the Chinese hamster ovary (CHO)-K1 cell line.</title>
        <authorList>
            <person name="Xu X."/>
            <person name="Nagarajan H."/>
            <person name="Lewis N.E."/>
            <person name="Pan S."/>
            <person name="Cai Z."/>
            <person name="Liu X."/>
            <person name="Chen W."/>
            <person name="Xie M."/>
            <person name="Wang W."/>
            <person name="Hammond S."/>
            <person name="Andersen M.R."/>
            <person name="Neff N."/>
            <person name="Passarelli B."/>
            <person name="Koh W."/>
            <person name="Fan H.C."/>
            <person name="Wang J."/>
            <person name="Gui Y."/>
            <person name="Lee K.H."/>
            <person name="Betenbaugh M.J."/>
            <person name="Quake S.R."/>
            <person name="Famili I."/>
            <person name="Palsson B.O."/>
            <person name="Wang J."/>
        </authorList>
    </citation>
    <scope>NUCLEOTIDE SEQUENCE [LARGE SCALE GENOMIC DNA]</scope>
    <source>
        <strain evidence="2">CHO K1 cell line</strain>
    </source>
</reference>
<sequence length="70" mass="7766">MDLSLELCDFSDFTLEKMTVQRETLGNTLRNLRALGKLSVCARLYVCMLCVNVSSANSQVIVLIAIQCPL</sequence>
<dbReference type="AlphaFoldDB" id="G3IPY0"/>
<gene>
    <name evidence="1" type="ORF">I79_026065</name>
</gene>
<organism evidence="1 2">
    <name type="scientific">Cricetulus griseus</name>
    <name type="common">Chinese hamster</name>
    <name type="synonym">Cricetulus barabensis griseus</name>
    <dbReference type="NCBI Taxonomy" id="10029"/>
    <lineage>
        <taxon>Eukaryota</taxon>
        <taxon>Metazoa</taxon>
        <taxon>Chordata</taxon>
        <taxon>Craniata</taxon>
        <taxon>Vertebrata</taxon>
        <taxon>Euteleostomi</taxon>
        <taxon>Mammalia</taxon>
        <taxon>Eutheria</taxon>
        <taxon>Euarchontoglires</taxon>
        <taxon>Glires</taxon>
        <taxon>Rodentia</taxon>
        <taxon>Myomorpha</taxon>
        <taxon>Muroidea</taxon>
        <taxon>Cricetidae</taxon>
        <taxon>Cricetinae</taxon>
        <taxon>Cricetulus</taxon>
    </lineage>
</organism>
<dbReference type="Proteomes" id="UP000001075">
    <property type="component" value="Unassembled WGS sequence"/>
</dbReference>
<evidence type="ECO:0000313" key="1">
    <source>
        <dbReference type="EMBL" id="EGV91291.1"/>
    </source>
</evidence>
<proteinExistence type="predicted"/>
<accession>G3IPY0</accession>